<dbReference type="AlphaFoldDB" id="A0A9D1DKG6"/>
<dbReference type="Gene3D" id="3.40.50.150">
    <property type="entry name" value="Vaccinia Virus protein VP39"/>
    <property type="match status" value="1"/>
</dbReference>
<dbReference type="Proteomes" id="UP000824238">
    <property type="component" value="Unassembled WGS sequence"/>
</dbReference>
<dbReference type="GO" id="GO:0032259">
    <property type="term" value="P:methylation"/>
    <property type="evidence" value="ECO:0007669"/>
    <property type="project" value="UniProtKB-KW"/>
</dbReference>
<dbReference type="InterPro" id="IPR006901">
    <property type="entry name" value="TrmK"/>
</dbReference>
<gene>
    <name evidence="1" type="ORF">IAD36_02830</name>
</gene>
<dbReference type="PANTHER" id="PTHR38451:SF1">
    <property type="entry name" value="TRNA (ADENINE(22)-N(1))-METHYLTRANSFERASE"/>
    <property type="match status" value="1"/>
</dbReference>
<dbReference type="InterPro" id="IPR029063">
    <property type="entry name" value="SAM-dependent_MTases_sf"/>
</dbReference>
<keyword evidence="1" id="KW-0489">Methyltransferase</keyword>
<protein>
    <submittedName>
        <fullName evidence="1">SAM-dependent methyltransferase</fullName>
    </submittedName>
</protein>
<comment type="caution">
    <text evidence="1">The sequence shown here is derived from an EMBL/GenBank/DDBJ whole genome shotgun (WGS) entry which is preliminary data.</text>
</comment>
<reference evidence="1" key="1">
    <citation type="submission" date="2020-10" db="EMBL/GenBank/DDBJ databases">
        <authorList>
            <person name="Gilroy R."/>
        </authorList>
    </citation>
    <scope>NUCLEOTIDE SEQUENCE</scope>
    <source>
        <strain evidence="1">ChiGjej3B3-7149</strain>
    </source>
</reference>
<dbReference type="PANTHER" id="PTHR38451">
    <property type="entry name" value="TRNA (ADENINE(22)-N(1))-METHYLTRANSFERASE"/>
    <property type="match status" value="1"/>
</dbReference>
<proteinExistence type="predicted"/>
<evidence type="ECO:0000313" key="1">
    <source>
        <dbReference type="EMBL" id="HIR54522.1"/>
    </source>
</evidence>
<dbReference type="PIRSF" id="PIRSF018637">
    <property type="entry name" value="TrmK"/>
    <property type="match status" value="1"/>
</dbReference>
<dbReference type="SUPFAM" id="SSF53335">
    <property type="entry name" value="S-adenosyl-L-methionine-dependent methyltransferases"/>
    <property type="match status" value="1"/>
</dbReference>
<sequence length="223" mass="24230">MDKVKLTPRLLTAARMAGQSRFAVDVGTDHGRLAVWLLQNEMAARIAATDIRKGPLSSAVATAEEYGLAERIRFELCDGLDFPGAEAADAVIIAGMGGETIEGILRRAPWTLGGARLVLQPQSKLDELCVWLRITGYGLEGAALAAEGERLYVVLAARGGAEGPIFAEDALCASGDPLLPRWLDARIATVQRAIDGMESAEKRRDTFEQRRTLKRLLDMRKEL</sequence>
<name>A0A9D1DKG6_9FIRM</name>
<keyword evidence="1" id="KW-0808">Transferase</keyword>
<organism evidence="1 2">
    <name type="scientific">Candidatus Scatomorpha intestinigallinarum</name>
    <dbReference type="NCBI Taxonomy" id="2840923"/>
    <lineage>
        <taxon>Bacteria</taxon>
        <taxon>Bacillati</taxon>
        <taxon>Bacillota</taxon>
        <taxon>Clostridia</taxon>
        <taxon>Eubacteriales</taxon>
        <taxon>Candidatus Scatomorpha</taxon>
    </lineage>
</organism>
<evidence type="ECO:0000313" key="2">
    <source>
        <dbReference type="Proteomes" id="UP000824238"/>
    </source>
</evidence>
<dbReference type="EMBL" id="DVHH01000071">
    <property type="protein sequence ID" value="HIR54522.1"/>
    <property type="molecule type" value="Genomic_DNA"/>
</dbReference>
<dbReference type="GO" id="GO:0160105">
    <property type="term" value="F:tRNA (adenine(22)-N1)-methyltransferase activity"/>
    <property type="evidence" value="ECO:0007669"/>
    <property type="project" value="InterPro"/>
</dbReference>
<reference evidence="1" key="2">
    <citation type="journal article" date="2021" name="PeerJ">
        <title>Extensive microbial diversity within the chicken gut microbiome revealed by metagenomics and culture.</title>
        <authorList>
            <person name="Gilroy R."/>
            <person name="Ravi A."/>
            <person name="Getino M."/>
            <person name="Pursley I."/>
            <person name="Horton D.L."/>
            <person name="Alikhan N.F."/>
            <person name="Baker D."/>
            <person name="Gharbi K."/>
            <person name="Hall N."/>
            <person name="Watson M."/>
            <person name="Adriaenssens E.M."/>
            <person name="Foster-Nyarko E."/>
            <person name="Jarju S."/>
            <person name="Secka A."/>
            <person name="Antonio M."/>
            <person name="Oren A."/>
            <person name="Chaudhuri R.R."/>
            <person name="La Ragione R."/>
            <person name="Hildebrand F."/>
            <person name="Pallen M.J."/>
        </authorList>
    </citation>
    <scope>NUCLEOTIDE SEQUENCE</scope>
    <source>
        <strain evidence="1">ChiGjej3B3-7149</strain>
    </source>
</reference>
<accession>A0A9D1DKG6</accession>
<dbReference type="Pfam" id="PF12847">
    <property type="entry name" value="Methyltransf_18"/>
    <property type="match status" value="1"/>
</dbReference>